<dbReference type="PANTHER" id="PTHR33946">
    <property type="match status" value="1"/>
</dbReference>
<keyword evidence="2" id="KW-0732">Signal</keyword>
<name>A0AAV2YMP6_9STRA</name>
<reference evidence="3" key="1">
    <citation type="submission" date="2022-11" db="EMBL/GenBank/DDBJ databases">
        <authorList>
            <person name="Morgan W.R."/>
            <person name="Tartar A."/>
        </authorList>
    </citation>
    <scope>NUCLEOTIDE SEQUENCE</scope>
    <source>
        <strain evidence="3">ARSEF 373</strain>
    </source>
</reference>
<feature type="region of interest" description="Disordered" evidence="1">
    <location>
        <begin position="401"/>
        <end position="450"/>
    </location>
</feature>
<feature type="chain" id="PRO_5043819655" evidence="2">
    <location>
        <begin position="23"/>
        <end position="474"/>
    </location>
</feature>
<evidence type="ECO:0000313" key="4">
    <source>
        <dbReference type="Proteomes" id="UP001146120"/>
    </source>
</evidence>
<evidence type="ECO:0000313" key="3">
    <source>
        <dbReference type="EMBL" id="DAZ96307.1"/>
    </source>
</evidence>
<feature type="compositionally biased region" description="Low complexity" evidence="1">
    <location>
        <begin position="436"/>
        <end position="450"/>
    </location>
</feature>
<comment type="caution">
    <text evidence="3">The sequence shown here is derived from an EMBL/GenBank/DDBJ whole genome shotgun (WGS) entry which is preliminary data.</text>
</comment>
<organism evidence="3 4">
    <name type="scientific">Lagenidium giganteum</name>
    <dbReference type="NCBI Taxonomy" id="4803"/>
    <lineage>
        <taxon>Eukaryota</taxon>
        <taxon>Sar</taxon>
        <taxon>Stramenopiles</taxon>
        <taxon>Oomycota</taxon>
        <taxon>Peronosporomycetes</taxon>
        <taxon>Pythiales</taxon>
        <taxon>Pythiaceae</taxon>
    </lineage>
</organism>
<dbReference type="Proteomes" id="UP001146120">
    <property type="component" value="Unassembled WGS sequence"/>
</dbReference>
<feature type="signal peptide" evidence="2">
    <location>
        <begin position="1"/>
        <end position="22"/>
    </location>
</feature>
<dbReference type="EMBL" id="DAKRPA010000171">
    <property type="protein sequence ID" value="DAZ96307.1"/>
    <property type="molecule type" value="Genomic_DNA"/>
</dbReference>
<protein>
    <submittedName>
        <fullName evidence="3">Uncharacterized protein</fullName>
    </submittedName>
</protein>
<keyword evidence="4" id="KW-1185">Reference proteome</keyword>
<gene>
    <name evidence="3" type="ORF">N0F65_008431</name>
</gene>
<evidence type="ECO:0000256" key="2">
    <source>
        <dbReference type="SAM" id="SignalP"/>
    </source>
</evidence>
<reference evidence="3" key="2">
    <citation type="journal article" date="2023" name="Microbiol Resour">
        <title>Decontamination and Annotation of the Draft Genome Sequence of the Oomycete Lagenidium giganteum ARSEF 373.</title>
        <authorList>
            <person name="Morgan W.R."/>
            <person name="Tartar A."/>
        </authorList>
    </citation>
    <scope>NUCLEOTIDE SEQUENCE</scope>
    <source>
        <strain evidence="3">ARSEF 373</strain>
    </source>
</reference>
<proteinExistence type="predicted"/>
<sequence>MQLYSPALVAALAASSLAVVSCQTTPAPTPAAAANGATYKMTPVRVIHARIQNDAPKWDEEAKQLYTSYAKNFTQGYQMALDGVNTASVEGALVYMQSEGIDVTHQSTKCERKNKMAYVVFYDVTFAQPNATLAQYQEAGEHLEYGPYLSFDGGKCTEAGDESPKDCLMMNGEKNTADIGPFVGMKTDDDPRAPYPDALWFSLPSSCPTMGWKDQKADCRAKSHRVICGPDETPDGVNCIFKYKILGYLGLDDLVGITAEGKYQDYKEFCEAGNIEFKTDGSGALTESIEFWKDPKDKDANKKRAEKMLEAYDDLVQGKSTINTVVPKEIAAHFEALPKPETLAEANPPCYKNAFQCATKSCKRTGYSQMCVTCSDESSGCTAPPSEYTFPTLAKAVAPVTGSSSSAQSGRGDGSGASAKSDKVASGNSDKDTPSKKSGSSAGNAKSNAAPMTRGYASAAAVALALFASLAGSM</sequence>
<accession>A0AAV2YMP6</accession>
<dbReference type="AlphaFoldDB" id="A0AAV2YMP6"/>
<dbReference type="PANTHER" id="PTHR33946:SF4">
    <property type="entry name" value="COAGULATION FACTOR XI"/>
    <property type="match status" value="1"/>
</dbReference>
<evidence type="ECO:0000256" key="1">
    <source>
        <dbReference type="SAM" id="MobiDB-lite"/>
    </source>
</evidence>